<dbReference type="Proteomes" id="UP001438707">
    <property type="component" value="Unassembled WGS sequence"/>
</dbReference>
<dbReference type="Pfam" id="PF05686">
    <property type="entry name" value="Glyco_transf_90"/>
    <property type="match status" value="1"/>
</dbReference>
<proteinExistence type="predicted"/>
<comment type="caution">
    <text evidence="2">The sequence shown here is derived from an EMBL/GenBank/DDBJ whole genome shotgun (WGS) entry which is preliminary data.</text>
</comment>
<sequence>MRFAQGNECTWCWKYGGSSLDHRRSDRPCTQPGSVLKNPRVSYAVQPLDQVASGFGSKFALAIGCIQQRRQTVLLERPGSEDAYGLQIRAATRVFRSVEEDLRPWQAQGISFEQVEAAYCNSPGGGFRLQIIAGRVYIVGEGPGIEDRHRNLKLMLLHLQGLHKLPDVDIGFFFAGEDTGGHRVILPIALHADVNGVVLLRR</sequence>
<dbReference type="InterPro" id="IPR006598">
    <property type="entry name" value="CAP10"/>
</dbReference>
<protein>
    <recommendedName>
        <fullName evidence="1">Glycosyl transferase CAP10 domain-containing protein</fullName>
    </recommendedName>
</protein>
<name>A0AAW1QH07_9CHLO</name>
<feature type="domain" description="Glycosyl transferase CAP10" evidence="1">
    <location>
        <begin position="93"/>
        <end position="172"/>
    </location>
</feature>
<dbReference type="EMBL" id="JALJOS010000045">
    <property type="protein sequence ID" value="KAK9820691.1"/>
    <property type="molecule type" value="Genomic_DNA"/>
</dbReference>
<dbReference type="AlphaFoldDB" id="A0AAW1QH07"/>
<reference evidence="2 3" key="1">
    <citation type="journal article" date="2024" name="Nat. Commun.">
        <title>Phylogenomics reveals the evolutionary origins of lichenization in chlorophyte algae.</title>
        <authorList>
            <person name="Puginier C."/>
            <person name="Libourel C."/>
            <person name="Otte J."/>
            <person name="Skaloud P."/>
            <person name="Haon M."/>
            <person name="Grisel S."/>
            <person name="Petersen M."/>
            <person name="Berrin J.G."/>
            <person name="Delaux P.M."/>
            <person name="Dal Grande F."/>
            <person name="Keller J."/>
        </authorList>
    </citation>
    <scope>NUCLEOTIDE SEQUENCE [LARGE SCALE GENOMIC DNA]</scope>
    <source>
        <strain evidence="2 3">SAG 2145</strain>
    </source>
</reference>
<gene>
    <name evidence="2" type="ORF">WJX74_007530</name>
</gene>
<evidence type="ECO:0000313" key="3">
    <source>
        <dbReference type="Proteomes" id="UP001438707"/>
    </source>
</evidence>
<evidence type="ECO:0000313" key="2">
    <source>
        <dbReference type="EMBL" id="KAK9820691.1"/>
    </source>
</evidence>
<organism evidence="2 3">
    <name type="scientific">Apatococcus lobatus</name>
    <dbReference type="NCBI Taxonomy" id="904363"/>
    <lineage>
        <taxon>Eukaryota</taxon>
        <taxon>Viridiplantae</taxon>
        <taxon>Chlorophyta</taxon>
        <taxon>core chlorophytes</taxon>
        <taxon>Trebouxiophyceae</taxon>
        <taxon>Chlorellales</taxon>
        <taxon>Chlorellaceae</taxon>
        <taxon>Apatococcus</taxon>
    </lineage>
</organism>
<accession>A0AAW1QH07</accession>
<keyword evidence="3" id="KW-1185">Reference proteome</keyword>
<evidence type="ECO:0000259" key="1">
    <source>
        <dbReference type="Pfam" id="PF05686"/>
    </source>
</evidence>